<evidence type="ECO:0000313" key="1">
    <source>
        <dbReference type="EMBL" id="AYV84639.1"/>
    </source>
</evidence>
<dbReference type="InterPro" id="IPR051200">
    <property type="entry name" value="Host-pathogen_enzymatic-act"/>
</dbReference>
<dbReference type="Gene3D" id="2.130.10.10">
    <property type="entry name" value="YVTN repeat-like/Quinoprotein amine dehydrogenase"/>
    <property type="match status" value="2"/>
</dbReference>
<name>A0A3G5AGV6_9VIRU</name>
<organism evidence="1">
    <name type="scientific">Hyperionvirus sp</name>
    <dbReference type="NCBI Taxonomy" id="2487770"/>
    <lineage>
        <taxon>Viruses</taxon>
        <taxon>Varidnaviria</taxon>
        <taxon>Bamfordvirae</taxon>
        <taxon>Nucleocytoviricota</taxon>
        <taxon>Megaviricetes</taxon>
        <taxon>Imitervirales</taxon>
        <taxon>Mimiviridae</taxon>
        <taxon>Klosneuvirinae</taxon>
    </lineage>
</organism>
<proteinExistence type="predicted"/>
<dbReference type="InterPro" id="IPR011048">
    <property type="entry name" value="Haem_d1_sf"/>
</dbReference>
<dbReference type="SUPFAM" id="SSF51004">
    <property type="entry name" value="C-terminal (heme d1) domain of cytochrome cd1-nitrite reductase"/>
    <property type="match status" value="1"/>
</dbReference>
<dbReference type="PANTHER" id="PTHR47197:SF3">
    <property type="entry name" value="DIHYDRO-HEME D1 DEHYDROGENASE"/>
    <property type="match status" value="1"/>
</dbReference>
<evidence type="ECO:0008006" key="2">
    <source>
        <dbReference type="Google" id="ProtNLM"/>
    </source>
</evidence>
<protein>
    <recommendedName>
        <fullName evidence="2">YncE family protein</fullName>
    </recommendedName>
</protein>
<dbReference type="PANTHER" id="PTHR47197">
    <property type="entry name" value="PROTEIN NIRF"/>
    <property type="match status" value="1"/>
</dbReference>
<accession>A0A3G5AGV6</accession>
<reference evidence="1" key="1">
    <citation type="submission" date="2018-10" db="EMBL/GenBank/DDBJ databases">
        <title>Hidden diversity of soil giant viruses.</title>
        <authorList>
            <person name="Schulz F."/>
            <person name="Alteio L."/>
            <person name="Goudeau D."/>
            <person name="Ryan E.M."/>
            <person name="Malmstrom R.R."/>
            <person name="Blanchard J."/>
            <person name="Woyke T."/>
        </authorList>
    </citation>
    <scope>NUCLEOTIDE SEQUENCE</scope>
    <source>
        <strain evidence="1">HYV1</strain>
    </source>
</reference>
<dbReference type="InterPro" id="IPR015943">
    <property type="entry name" value="WD40/YVTN_repeat-like_dom_sf"/>
</dbReference>
<dbReference type="EMBL" id="MK072414">
    <property type="protein sequence ID" value="AYV84639.1"/>
    <property type="molecule type" value="Genomic_DNA"/>
</dbReference>
<gene>
    <name evidence="1" type="ORF">Hyperionvirus32_6</name>
</gene>
<sequence length="342" mass="36283">MSGCVDKTFIVGITPAAIAITPDDKFAYVADSNNYGIPGSDTVTVLNLETSLKQLNISDPSFNEPYRIAIDRAGKYAYVCNSGSPSKVGQEGTVSIINTRTNTVSGVITGFDGPGGIALSKSKAYVTNYGASGGVHSGNGKTISVVDLQTRKITNTIEVDQGPAAIALSACSRLLYVICYVDGNPGTGTLQVIQRKTNTIIATIKGFFGPFGIALTKCCSYAYVTNFGSNNFTPYGTTVSLVDLKKYKILKNIEVGIQPSGIAISDNYLYISNYNALYAHPDADLTYGEGTINIICLKKNIVVAPVIPIGETPSTITLSPNKKTLYVCNYSQNVVRAISLCP</sequence>